<gene>
    <name evidence="2" type="ORF">AMORRO_LOCUS8785</name>
</gene>
<dbReference type="EMBL" id="CAJVPV010007890">
    <property type="protein sequence ID" value="CAG8623946.1"/>
    <property type="molecule type" value="Genomic_DNA"/>
</dbReference>
<dbReference type="Proteomes" id="UP000789342">
    <property type="component" value="Unassembled WGS sequence"/>
</dbReference>
<evidence type="ECO:0000256" key="1">
    <source>
        <dbReference type="SAM" id="MobiDB-lite"/>
    </source>
</evidence>
<protein>
    <submittedName>
        <fullName evidence="2">18153_t:CDS:1</fullName>
    </submittedName>
</protein>
<evidence type="ECO:0000313" key="2">
    <source>
        <dbReference type="EMBL" id="CAG8623946.1"/>
    </source>
</evidence>
<feature type="compositionally biased region" description="Basic and acidic residues" evidence="1">
    <location>
        <begin position="63"/>
        <end position="81"/>
    </location>
</feature>
<sequence length="268" mass="31125">MKLTVARREKGGSHPSRTKHEQEVELLSKKMDRARISKNKAKPANSGNSEGSRVKLNSSVNGTEERAEVSKKCRLGRRDLESYSQGQVSGDPEYQRQTAHDQSDLTHGEIMDSLAETLKRREDQITRSINKEFEISRATMTSTLSAYIDREGEITNKLASEYKHRMDEHADEKLDCLRKLRLGFEKYQLTMFTLLEILDKNHLQNLRARRDFEKDIEHLRSNHKIEISRLHEEIEKSTQKFHKIMGNAAREIHKKPSISRQLKSIFKV</sequence>
<organism evidence="2 3">
    <name type="scientific">Acaulospora morrowiae</name>
    <dbReference type="NCBI Taxonomy" id="94023"/>
    <lineage>
        <taxon>Eukaryota</taxon>
        <taxon>Fungi</taxon>
        <taxon>Fungi incertae sedis</taxon>
        <taxon>Mucoromycota</taxon>
        <taxon>Glomeromycotina</taxon>
        <taxon>Glomeromycetes</taxon>
        <taxon>Diversisporales</taxon>
        <taxon>Acaulosporaceae</taxon>
        <taxon>Acaulospora</taxon>
    </lineage>
</organism>
<dbReference type="AlphaFoldDB" id="A0A9N9D689"/>
<feature type="region of interest" description="Disordered" evidence="1">
    <location>
        <begin position="1"/>
        <end position="103"/>
    </location>
</feature>
<proteinExistence type="predicted"/>
<reference evidence="2" key="1">
    <citation type="submission" date="2021-06" db="EMBL/GenBank/DDBJ databases">
        <authorList>
            <person name="Kallberg Y."/>
            <person name="Tangrot J."/>
            <person name="Rosling A."/>
        </authorList>
    </citation>
    <scope>NUCLEOTIDE SEQUENCE</scope>
    <source>
        <strain evidence="2">CL551</strain>
    </source>
</reference>
<dbReference type="OrthoDB" id="2397884at2759"/>
<accession>A0A9N9D689</accession>
<comment type="caution">
    <text evidence="2">The sequence shown here is derived from an EMBL/GenBank/DDBJ whole genome shotgun (WGS) entry which is preliminary data.</text>
</comment>
<feature type="compositionally biased region" description="Polar residues" evidence="1">
    <location>
        <begin position="45"/>
        <end position="62"/>
    </location>
</feature>
<name>A0A9N9D689_9GLOM</name>
<keyword evidence="3" id="KW-1185">Reference proteome</keyword>
<feature type="compositionally biased region" description="Basic and acidic residues" evidence="1">
    <location>
        <begin position="1"/>
        <end position="35"/>
    </location>
</feature>
<evidence type="ECO:0000313" key="3">
    <source>
        <dbReference type="Proteomes" id="UP000789342"/>
    </source>
</evidence>